<dbReference type="InterPro" id="IPR027417">
    <property type="entry name" value="P-loop_NTPase"/>
</dbReference>
<accession>A0A6J4J0B7</accession>
<dbReference type="AlphaFoldDB" id="A0A6J4J0B7"/>
<name>A0A6J4J0B7_9CHLR</name>
<reference evidence="1" key="1">
    <citation type="submission" date="2020-02" db="EMBL/GenBank/DDBJ databases">
        <authorList>
            <person name="Meier V. D."/>
        </authorList>
    </citation>
    <scope>NUCLEOTIDE SEQUENCE</scope>
    <source>
        <strain evidence="1">AVDCRST_MAG93</strain>
    </source>
</reference>
<proteinExistence type="predicted"/>
<feature type="non-terminal residue" evidence="1">
    <location>
        <position position="295"/>
    </location>
</feature>
<dbReference type="EMBL" id="CADCTR010000789">
    <property type="protein sequence ID" value="CAA9264269.1"/>
    <property type="molecule type" value="Genomic_DNA"/>
</dbReference>
<protein>
    <submittedName>
        <fullName evidence="1">Transcriptional activator of maltose regulon, MalT</fullName>
    </submittedName>
</protein>
<evidence type="ECO:0000313" key="1">
    <source>
        <dbReference type="EMBL" id="CAA9264269.1"/>
    </source>
</evidence>
<dbReference type="SUPFAM" id="SSF52540">
    <property type="entry name" value="P-loop containing nucleoside triphosphate hydrolases"/>
    <property type="match status" value="1"/>
</dbReference>
<gene>
    <name evidence="1" type="ORF">AVDCRST_MAG93-2326</name>
</gene>
<organism evidence="1">
    <name type="scientific">uncultured Chloroflexia bacterium</name>
    <dbReference type="NCBI Taxonomy" id="1672391"/>
    <lineage>
        <taxon>Bacteria</taxon>
        <taxon>Bacillati</taxon>
        <taxon>Chloroflexota</taxon>
        <taxon>Chloroflexia</taxon>
        <taxon>environmental samples</taxon>
    </lineage>
</organism>
<dbReference type="Gene3D" id="3.40.50.300">
    <property type="entry name" value="P-loop containing nucleotide triphosphate hydrolases"/>
    <property type="match status" value="1"/>
</dbReference>
<sequence length="295" mass="31993">MSKLPSSRRGGAGDGVLGPSGFLQTKVMVPRLGLGLLERSVLRERLSAHVQPTLTLISAPAGFGKTTLLSLWCQSVGEQGRAIAWLSLDQADNDPQRFWAYVVRAFEPKHGNVATHDNQLASLHQQPLETAVSTLLNTLTGLPHPVTLVLDDYHVIVEQAIHASLARFVANLPPTVRVVLASRTDPPLQLARLRIRGELMELRAADLCLTVDEIGTFVTNTLHVDLPGQVITALATATEGWIGAIQIAALGLRDQSDPAAIVSDLRGSHHHLVEYFAQEVLQHVPSHVQDLLLHT</sequence>